<evidence type="ECO:0000313" key="6">
    <source>
        <dbReference type="Proteomes" id="UP001374579"/>
    </source>
</evidence>
<evidence type="ECO:0000259" key="3">
    <source>
        <dbReference type="PROSITE" id="PS00022"/>
    </source>
</evidence>
<keyword evidence="6" id="KW-1185">Reference proteome</keyword>
<dbReference type="SUPFAM" id="SSF57196">
    <property type="entry name" value="EGF/Laminin"/>
    <property type="match status" value="1"/>
</dbReference>
<comment type="caution">
    <text evidence="5">The sequence shown here is derived from an EMBL/GenBank/DDBJ whole genome shotgun (WGS) entry which is preliminary data.</text>
</comment>
<gene>
    <name evidence="5" type="ORF">V1264_007348</name>
</gene>
<evidence type="ECO:0000256" key="2">
    <source>
        <dbReference type="SAM" id="SignalP"/>
    </source>
</evidence>
<evidence type="ECO:0000313" key="5">
    <source>
        <dbReference type="EMBL" id="KAK7093640.1"/>
    </source>
</evidence>
<dbReference type="EMBL" id="JBAMIC010000019">
    <property type="protein sequence ID" value="KAK7093640.1"/>
    <property type="molecule type" value="Genomic_DNA"/>
</dbReference>
<keyword evidence="1" id="KW-1015">Disulfide bond</keyword>
<dbReference type="Pfam" id="PF07974">
    <property type="entry name" value="EGF_2"/>
    <property type="match status" value="1"/>
</dbReference>
<name>A0AAN9AW52_9CAEN</name>
<feature type="domain" description="EGF-like" evidence="3 4">
    <location>
        <begin position="294"/>
        <end position="305"/>
    </location>
</feature>
<reference evidence="5 6" key="1">
    <citation type="submission" date="2024-02" db="EMBL/GenBank/DDBJ databases">
        <title>Chromosome-scale genome assembly of the rough periwinkle Littorina saxatilis.</title>
        <authorList>
            <person name="De Jode A."/>
            <person name="Faria R."/>
            <person name="Formenti G."/>
            <person name="Sims Y."/>
            <person name="Smith T.P."/>
            <person name="Tracey A."/>
            <person name="Wood J.M.D."/>
            <person name="Zagrodzka Z.B."/>
            <person name="Johannesson K."/>
            <person name="Butlin R.K."/>
            <person name="Leder E.H."/>
        </authorList>
    </citation>
    <scope>NUCLEOTIDE SEQUENCE [LARGE SCALE GENOMIC DNA]</scope>
    <source>
        <strain evidence="5">Snail1</strain>
        <tissue evidence="5">Muscle</tissue>
    </source>
</reference>
<dbReference type="InterPro" id="IPR000742">
    <property type="entry name" value="EGF"/>
</dbReference>
<evidence type="ECO:0000259" key="4">
    <source>
        <dbReference type="PROSITE" id="PS01186"/>
    </source>
</evidence>
<feature type="signal peptide" evidence="2">
    <location>
        <begin position="1"/>
        <end position="22"/>
    </location>
</feature>
<protein>
    <recommendedName>
        <fullName evidence="3 4">EGF-like domain-containing protein</fullName>
    </recommendedName>
</protein>
<feature type="chain" id="PRO_5042865902" description="EGF-like domain-containing protein" evidence="2">
    <location>
        <begin position="23"/>
        <end position="354"/>
    </location>
</feature>
<dbReference type="PROSITE" id="PS01186">
    <property type="entry name" value="EGF_2"/>
    <property type="match status" value="1"/>
</dbReference>
<dbReference type="Proteomes" id="UP001374579">
    <property type="component" value="Unassembled WGS sequence"/>
</dbReference>
<dbReference type="InterPro" id="IPR013111">
    <property type="entry name" value="EGF_extracell"/>
</dbReference>
<dbReference type="PROSITE" id="PS00022">
    <property type="entry name" value="EGF_1"/>
    <property type="match status" value="1"/>
</dbReference>
<organism evidence="5 6">
    <name type="scientific">Littorina saxatilis</name>
    <dbReference type="NCBI Taxonomy" id="31220"/>
    <lineage>
        <taxon>Eukaryota</taxon>
        <taxon>Metazoa</taxon>
        <taxon>Spiralia</taxon>
        <taxon>Lophotrochozoa</taxon>
        <taxon>Mollusca</taxon>
        <taxon>Gastropoda</taxon>
        <taxon>Caenogastropoda</taxon>
        <taxon>Littorinimorpha</taxon>
        <taxon>Littorinoidea</taxon>
        <taxon>Littorinidae</taxon>
        <taxon>Littorina</taxon>
    </lineage>
</organism>
<dbReference type="Gene3D" id="2.10.25.10">
    <property type="entry name" value="Laminin"/>
    <property type="match status" value="1"/>
</dbReference>
<keyword evidence="2" id="KW-0732">Signal</keyword>
<proteinExistence type="predicted"/>
<accession>A0AAN9AW52</accession>
<evidence type="ECO:0000256" key="1">
    <source>
        <dbReference type="ARBA" id="ARBA00023157"/>
    </source>
</evidence>
<dbReference type="AlphaFoldDB" id="A0AAN9AW52"/>
<dbReference type="CDD" id="cd00054">
    <property type="entry name" value="EGF_CA"/>
    <property type="match status" value="1"/>
</dbReference>
<sequence length="354" mass="39792">MCFVRSATLLFLHSLSLQFGNADITVIPQNFTVLFDQNGHPSNNLTIVCKPSREDTIQGVTFVQLVKYRKHEDSGTTIVTLTPDARGGFLDRDVGLASRKYRLNGEIDAESPTESFLRVEFEDGSCTDEGYFECRVHIYRDGARKTEVQIYSATVMTNTRPEQVRLMQRPAYDSFVVNQSIELHCSAQVGAPPAYFRWQYRRVSSTTENVLEFQPLTFGVTESEGPFPQGFCKNFRSSTLWLRADLNLDGVEIRCLPVQGWTPYNLSATFTFKVKEAGCMPDCWNGGVCDIRTCQCLPGYTGAFCEEPLQTTPQTPCKNNCEGTSDGQTLTTGRTFSLEFLLLWAFLLTSNIQL</sequence>